<dbReference type="AlphaFoldDB" id="A0A267FBS1"/>
<comment type="caution">
    <text evidence="3">The sequence shown here is derived from an EMBL/GenBank/DDBJ whole genome shotgun (WGS) entry which is preliminary data.</text>
</comment>
<keyword evidence="4" id="KW-1185">Reference proteome</keyword>
<dbReference type="SUPFAM" id="SSF116907">
    <property type="entry name" value="Hook domain"/>
    <property type="match status" value="1"/>
</dbReference>
<dbReference type="EMBL" id="NIVC01001180">
    <property type="protein sequence ID" value="PAA71215.1"/>
    <property type="molecule type" value="Genomic_DNA"/>
</dbReference>
<dbReference type="GO" id="GO:0008017">
    <property type="term" value="F:microtubule binding"/>
    <property type="evidence" value="ECO:0007669"/>
    <property type="project" value="TreeGrafter"/>
</dbReference>
<feature type="compositionally biased region" description="Low complexity" evidence="2">
    <location>
        <begin position="11"/>
        <end position="22"/>
    </location>
</feature>
<feature type="coiled-coil region" evidence="1">
    <location>
        <begin position="290"/>
        <end position="455"/>
    </location>
</feature>
<evidence type="ECO:0000256" key="1">
    <source>
        <dbReference type="SAM" id="Coils"/>
    </source>
</evidence>
<feature type="compositionally biased region" description="Polar residues" evidence="2">
    <location>
        <begin position="1"/>
        <end position="10"/>
    </location>
</feature>
<dbReference type="OrthoDB" id="10254988at2759"/>
<feature type="non-terminal residue" evidence="3">
    <location>
        <position position="1"/>
    </location>
</feature>
<dbReference type="PANTHER" id="PTHR18947">
    <property type="entry name" value="HOOK PROTEINS"/>
    <property type="match status" value="1"/>
</dbReference>
<dbReference type="GO" id="GO:0005813">
    <property type="term" value="C:centrosome"/>
    <property type="evidence" value="ECO:0007669"/>
    <property type="project" value="TreeGrafter"/>
</dbReference>
<organism evidence="3 4">
    <name type="scientific">Macrostomum lignano</name>
    <dbReference type="NCBI Taxonomy" id="282301"/>
    <lineage>
        <taxon>Eukaryota</taxon>
        <taxon>Metazoa</taxon>
        <taxon>Spiralia</taxon>
        <taxon>Lophotrochozoa</taxon>
        <taxon>Platyhelminthes</taxon>
        <taxon>Rhabditophora</taxon>
        <taxon>Macrostomorpha</taxon>
        <taxon>Macrostomida</taxon>
        <taxon>Macrostomidae</taxon>
        <taxon>Macrostomum</taxon>
    </lineage>
</organism>
<keyword evidence="1" id="KW-0175">Coiled coil</keyword>
<evidence type="ECO:0000313" key="4">
    <source>
        <dbReference type="Proteomes" id="UP000215902"/>
    </source>
</evidence>
<dbReference type="GO" id="GO:0005737">
    <property type="term" value="C:cytoplasm"/>
    <property type="evidence" value="ECO:0007669"/>
    <property type="project" value="TreeGrafter"/>
</dbReference>
<sequence>VAVNANQTMSVRPVQPQQQQQQQEKRQQEQKSLELVLRWIHGFSGVAYQPGVINIDWLINGAFLNAVYREIDPRPPSDPSAVAVVEEPATLRDCLRNWRSLHDRLAGFYEQELQSWLVLAPANYVRLLASRYCGGVRLSGGGDTEDADELQACLLALLGVAAQSDAYKARLVESLQAAFDEDDLAQFVELIRTVMPDGFYLVSKEPPTQPIDDESRQLRLTVGLLSEQRDRRLHEQAELLERLHEALARTRLLEAQLASAGQPPASPLAEASGAATATAAAAGSHLVVEVADLKAKLRRLRAECDEKAECLTDAEAELVEQRQLAAKLKEENLQLLGEARMSRQLQDEIDILKERTAKCSRLEDEISRLRDRTKQLEAYRNRAEELRNENDGLHRRAAELEDLLERSGADAGKTKSLQAELNRCRQEKEDLEASLEAARSRIVELTEDNSFLESESKLVLNDTQSLEEELRLARNVQSSALLEETLSDSLNADAHSRLQKAESDKLALRRRLQEVESGRAELESEADSLRDRCRRLEKELEHVRQSAIGKNEMDIQEIQRIMSDNRRLETKVSGLQQQLDDLESSNERLKSEQVRWSSASRDLETARKALAKAGDSKREIEKEAKRLKRALDAAEADKSQLQTEANSLREELTELQTVQADNRATAQDVQELEKERLELLSNLNLERSTVASLRDQLIQEKIRCQSLNTEKRQSVAIDTSVTDQRVTTLESRNAALQAELLACKDRLDKDNKSKRQSLERGSVSDFLEIKDHLVRVERQNAALEKERDTLESTNAQLRERASVAEERLSAAQDQLVEAQSQLASANVQVATLQSSNAALETEVKRLQAALSDLQSRLHKLDKDYAKLLADYEQLRQLHEQLSREYETESTSANSCRLS</sequence>
<dbReference type="PANTHER" id="PTHR18947:SF28">
    <property type="entry name" value="GIRDIN, ISOFORM A"/>
    <property type="match status" value="1"/>
</dbReference>
<reference evidence="3 4" key="1">
    <citation type="submission" date="2017-06" db="EMBL/GenBank/DDBJ databases">
        <title>A platform for efficient transgenesis in Macrostomum lignano, a flatworm model organism for stem cell research.</title>
        <authorList>
            <person name="Berezikov E."/>
        </authorList>
    </citation>
    <scope>NUCLEOTIDE SEQUENCE [LARGE SCALE GENOMIC DNA]</scope>
    <source>
        <strain evidence="3">DV1</strain>
        <tissue evidence="3">Whole organism</tissue>
    </source>
</reference>
<accession>A0A267FBS1</accession>
<dbReference type="GO" id="GO:0030705">
    <property type="term" value="P:cytoskeleton-dependent intracellular transport"/>
    <property type="evidence" value="ECO:0007669"/>
    <property type="project" value="TreeGrafter"/>
</dbReference>
<dbReference type="GO" id="GO:0051959">
    <property type="term" value="F:dynein light intermediate chain binding"/>
    <property type="evidence" value="ECO:0007669"/>
    <property type="project" value="TreeGrafter"/>
</dbReference>
<dbReference type="Gene3D" id="1.20.5.1160">
    <property type="entry name" value="Vasodilator-stimulated phosphoprotein"/>
    <property type="match status" value="1"/>
</dbReference>
<dbReference type="GO" id="GO:0031122">
    <property type="term" value="P:cytoplasmic microtubule organization"/>
    <property type="evidence" value="ECO:0007669"/>
    <property type="project" value="TreeGrafter"/>
</dbReference>
<feature type="region of interest" description="Disordered" evidence="2">
    <location>
        <begin position="1"/>
        <end position="26"/>
    </location>
</feature>
<feature type="coiled-coil region" evidence="1">
    <location>
        <begin position="491"/>
        <end position="891"/>
    </location>
</feature>
<dbReference type="SUPFAM" id="SSF90257">
    <property type="entry name" value="Myosin rod fragments"/>
    <property type="match status" value="1"/>
</dbReference>
<evidence type="ECO:0000256" key="2">
    <source>
        <dbReference type="SAM" id="MobiDB-lite"/>
    </source>
</evidence>
<evidence type="ECO:0008006" key="5">
    <source>
        <dbReference type="Google" id="ProtNLM"/>
    </source>
</evidence>
<name>A0A267FBS1_9PLAT</name>
<dbReference type="InterPro" id="IPR036872">
    <property type="entry name" value="CH_dom_sf"/>
</dbReference>
<dbReference type="Gene3D" id="1.10.418.10">
    <property type="entry name" value="Calponin-like domain"/>
    <property type="match status" value="1"/>
</dbReference>
<protein>
    <recommendedName>
        <fullName evidence="5">HOOK N-terminal domain-containing protein</fullName>
    </recommendedName>
</protein>
<proteinExistence type="predicted"/>
<gene>
    <name evidence="3" type="ORF">BOX15_Mlig027256g1</name>
</gene>
<dbReference type="STRING" id="282301.A0A267FBS1"/>
<dbReference type="Proteomes" id="UP000215902">
    <property type="component" value="Unassembled WGS sequence"/>
</dbReference>
<dbReference type="Gene3D" id="1.20.5.340">
    <property type="match status" value="1"/>
</dbReference>
<evidence type="ECO:0000313" key="3">
    <source>
        <dbReference type="EMBL" id="PAA71215.1"/>
    </source>
</evidence>